<feature type="region of interest" description="Disordered" evidence="1">
    <location>
        <begin position="75"/>
        <end position="110"/>
    </location>
</feature>
<accession>A0A9K3IWS7</accession>
<dbReference type="AlphaFoldDB" id="A0A9K3IWS7"/>
<reference evidence="2" key="2">
    <citation type="submission" date="2020-06" db="EMBL/GenBank/DDBJ databases">
        <title>Helianthus annuus Genome sequencing and assembly Release 2.</title>
        <authorList>
            <person name="Gouzy J."/>
            <person name="Langlade N."/>
            <person name="Munos S."/>
        </authorList>
    </citation>
    <scope>NUCLEOTIDE SEQUENCE</scope>
    <source>
        <tissue evidence="2">Leaves</tissue>
    </source>
</reference>
<gene>
    <name evidence="2" type="ORF">HanXRQr2_Chr06g0271521</name>
</gene>
<evidence type="ECO:0000313" key="3">
    <source>
        <dbReference type="Proteomes" id="UP000215914"/>
    </source>
</evidence>
<comment type="caution">
    <text evidence="2">The sequence shown here is derived from an EMBL/GenBank/DDBJ whole genome shotgun (WGS) entry which is preliminary data.</text>
</comment>
<dbReference type="Proteomes" id="UP000215914">
    <property type="component" value="Unassembled WGS sequence"/>
</dbReference>
<protein>
    <submittedName>
        <fullName evidence="2">Uncharacterized protein</fullName>
    </submittedName>
</protein>
<evidence type="ECO:0000256" key="1">
    <source>
        <dbReference type="SAM" id="MobiDB-lite"/>
    </source>
</evidence>
<keyword evidence="3" id="KW-1185">Reference proteome</keyword>
<organism evidence="2 3">
    <name type="scientific">Helianthus annuus</name>
    <name type="common">Common sunflower</name>
    <dbReference type="NCBI Taxonomy" id="4232"/>
    <lineage>
        <taxon>Eukaryota</taxon>
        <taxon>Viridiplantae</taxon>
        <taxon>Streptophyta</taxon>
        <taxon>Embryophyta</taxon>
        <taxon>Tracheophyta</taxon>
        <taxon>Spermatophyta</taxon>
        <taxon>Magnoliopsida</taxon>
        <taxon>eudicotyledons</taxon>
        <taxon>Gunneridae</taxon>
        <taxon>Pentapetalae</taxon>
        <taxon>asterids</taxon>
        <taxon>campanulids</taxon>
        <taxon>Asterales</taxon>
        <taxon>Asteraceae</taxon>
        <taxon>Asteroideae</taxon>
        <taxon>Heliantheae alliance</taxon>
        <taxon>Heliantheae</taxon>
        <taxon>Helianthus</taxon>
    </lineage>
</organism>
<name>A0A9K3IWS7_HELAN</name>
<evidence type="ECO:0000313" key="2">
    <source>
        <dbReference type="EMBL" id="KAF5803455.1"/>
    </source>
</evidence>
<dbReference type="Gramene" id="mRNA:HanXRQr2_Chr06g0271521">
    <property type="protein sequence ID" value="mRNA:HanXRQr2_Chr06g0271521"/>
    <property type="gene ID" value="HanXRQr2_Chr06g0271521"/>
</dbReference>
<proteinExistence type="predicted"/>
<sequence>MPPEIFTTLPSKPTSTKNAVRVNNHQQELVVPYASPLVHLQDLVVNGGGGYCDGGRGYGGRSVILSLRTTAATASAAGRGGGIRTSSEKTWGVRTSDEDDKDLSFLISSR</sequence>
<reference evidence="2" key="1">
    <citation type="journal article" date="2017" name="Nature">
        <title>The sunflower genome provides insights into oil metabolism, flowering and Asterid evolution.</title>
        <authorList>
            <person name="Badouin H."/>
            <person name="Gouzy J."/>
            <person name="Grassa C.J."/>
            <person name="Murat F."/>
            <person name="Staton S.E."/>
            <person name="Cottret L."/>
            <person name="Lelandais-Briere C."/>
            <person name="Owens G.L."/>
            <person name="Carrere S."/>
            <person name="Mayjonade B."/>
            <person name="Legrand L."/>
            <person name="Gill N."/>
            <person name="Kane N.C."/>
            <person name="Bowers J.E."/>
            <person name="Hubner S."/>
            <person name="Bellec A."/>
            <person name="Berard A."/>
            <person name="Berges H."/>
            <person name="Blanchet N."/>
            <person name="Boniface M.C."/>
            <person name="Brunel D."/>
            <person name="Catrice O."/>
            <person name="Chaidir N."/>
            <person name="Claudel C."/>
            <person name="Donnadieu C."/>
            <person name="Faraut T."/>
            <person name="Fievet G."/>
            <person name="Helmstetter N."/>
            <person name="King M."/>
            <person name="Knapp S.J."/>
            <person name="Lai Z."/>
            <person name="Le Paslier M.C."/>
            <person name="Lippi Y."/>
            <person name="Lorenzon L."/>
            <person name="Mandel J.R."/>
            <person name="Marage G."/>
            <person name="Marchand G."/>
            <person name="Marquand E."/>
            <person name="Bret-Mestries E."/>
            <person name="Morien E."/>
            <person name="Nambeesan S."/>
            <person name="Nguyen T."/>
            <person name="Pegot-Espagnet P."/>
            <person name="Pouilly N."/>
            <person name="Raftis F."/>
            <person name="Sallet E."/>
            <person name="Schiex T."/>
            <person name="Thomas J."/>
            <person name="Vandecasteele C."/>
            <person name="Vares D."/>
            <person name="Vear F."/>
            <person name="Vautrin S."/>
            <person name="Crespi M."/>
            <person name="Mangin B."/>
            <person name="Burke J.M."/>
            <person name="Salse J."/>
            <person name="Munos S."/>
            <person name="Vincourt P."/>
            <person name="Rieseberg L.H."/>
            <person name="Langlade N.B."/>
        </authorList>
    </citation>
    <scope>NUCLEOTIDE SEQUENCE</scope>
    <source>
        <tissue evidence="2">Leaves</tissue>
    </source>
</reference>
<dbReference type="EMBL" id="MNCJ02000321">
    <property type="protein sequence ID" value="KAF5803455.1"/>
    <property type="molecule type" value="Genomic_DNA"/>
</dbReference>